<evidence type="ECO:0000256" key="1">
    <source>
        <dbReference type="SAM" id="MobiDB-lite"/>
    </source>
</evidence>
<protein>
    <submittedName>
        <fullName evidence="2">Uncharacterized protein</fullName>
    </submittedName>
</protein>
<gene>
    <name evidence="2" type="ORF">X798_05027</name>
</gene>
<reference evidence="2 3" key="1">
    <citation type="submission" date="2015-12" db="EMBL/GenBank/DDBJ databases">
        <title>Draft genome of the nematode, Onchocerca flexuosa.</title>
        <authorList>
            <person name="Mitreva M."/>
        </authorList>
    </citation>
    <scope>NUCLEOTIDE SEQUENCE [LARGE SCALE GENOMIC DNA]</scope>
    <source>
        <strain evidence="2">Red Deer</strain>
    </source>
</reference>
<proteinExistence type="predicted"/>
<dbReference type="OrthoDB" id="5795184at2759"/>
<accession>A0A238BTA4</accession>
<name>A0A238BTA4_9BILA</name>
<sequence>MTDLTEAVIRGDILVDEIDFIEAIEKGRLSVSDGARFSTVLEEHSKLNKKSSNSNGESLESVQDASPKPIKWDQVLVDEVDFIEALKIGRINKDDCHITSINKETLEDSSGDIEEAKISFHDDILTDDEKTSEASSSDILI</sequence>
<keyword evidence="3" id="KW-1185">Reference proteome</keyword>
<feature type="region of interest" description="Disordered" evidence="1">
    <location>
        <begin position="44"/>
        <end position="66"/>
    </location>
</feature>
<evidence type="ECO:0000313" key="3">
    <source>
        <dbReference type="Proteomes" id="UP000242913"/>
    </source>
</evidence>
<organism evidence="2 3">
    <name type="scientific">Onchocerca flexuosa</name>
    <dbReference type="NCBI Taxonomy" id="387005"/>
    <lineage>
        <taxon>Eukaryota</taxon>
        <taxon>Metazoa</taxon>
        <taxon>Ecdysozoa</taxon>
        <taxon>Nematoda</taxon>
        <taxon>Chromadorea</taxon>
        <taxon>Rhabditida</taxon>
        <taxon>Spirurina</taxon>
        <taxon>Spiruromorpha</taxon>
        <taxon>Filarioidea</taxon>
        <taxon>Onchocercidae</taxon>
        <taxon>Onchocerca</taxon>
    </lineage>
</organism>
<evidence type="ECO:0000313" key="2">
    <source>
        <dbReference type="EMBL" id="OZC07920.1"/>
    </source>
</evidence>
<dbReference type="EMBL" id="KZ270018">
    <property type="protein sequence ID" value="OZC07920.1"/>
    <property type="molecule type" value="Genomic_DNA"/>
</dbReference>
<dbReference type="Proteomes" id="UP000242913">
    <property type="component" value="Unassembled WGS sequence"/>
</dbReference>
<feature type="compositionally biased region" description="Low complexity" evidence="1">
    <location>
        <begin position="50"/>
        <end position="61"/>
    </location>
</feature>
<dbReference type="AlphaFoldDB" id="A0A238BTA4"/>